<feature type="domain" description="Histidine kinase" evidence="12">
    <location>
        <begin position="505"/>
        <end position="726"/>
    </location>
</feature>
<organism evidence="15 16">
    <name type="scientific">Paracoccus shanxieyensis</name>
    <dbReference type="NCBI Taxonomy" id="2675752"/>
    <lineage>
        <taxon>Bacteria</taxon>
        <taxon>Pseudomonadati</taxon>
        <taxon>Pseudomonadota</taxon>
        <taxon>Alphaproteobacteria</taxon>
        <taxon>Rhodobacterales</taxon>
        <taxon>Paracoccaceae</taxon>
        <taxon>Paracoccus</taxon>
    </lineage>
</organism>
<dbReference type="SMART" id="SM00065">
    <property type="entry name" value="GAF"/>
    <property type="match status" value="1"/>
</dbReference>
<evidence type="ECO:0000313" key="15">
    <source>
        <dbReference type="EMBL" id="MTH64028.1"/>
    </source>
</evidence>
<dbReference type="Gene3D" id="6.10.340.10">
    <property type="match status" value="1"/>
</dbReference>
<keyword evidence="11" id="KW-0472">Membrane</keyword>
<dbReference type="InterPro" id="IPR001789">
    <property type="entry name" value="Sig_transdc_resp-reg_receiver"/>
</dbReference>
<dbReference type="PRINTS" id="PR00344">
    <property type="entry name" value="BCTRLSENSOR"/>
</dbReference>
<dbReference type="AlphaFoldDB" id="A0A6L6IWN8"/>
<dbReference type="PROSITE" id="PS50885">
    <property type="entry name" value="HAMP"/>
    <property type="match status" value="1"/>
</dbReference>
<dbReference type="CDD" id="cd16922">
    <property type="entry name" value="HATPase_EvgS-ArcB-TorS-like"/>
    <property type="match status" value="1"/>
</dbReference>
<dbReference type="Proteomes" id="UP000478740">
    <property type="component" value="Unassembled WGS sequence"/>
</dbReference>
<dbReference type="InterPro" id="IPR003018">
    <property type="entry name" value="GAF"/>
</dbReference>
<feature type="compositionally biased region" description="Pro residues" evidence="10">
    <location>
        <begin position="746"/>
        <end position="757"/>
    </location>
</feature>
<feature type="transmembrane region" description="Helical" evidence="11">
    <location>
        <begin position="199"/>
        <end position="220"/>
    </location>
</feature>
<dbReference type="Pfam" id="PF00672">
    <property type="entry name" value="HAMP"/>
    <property type="match status" value="1"/>
</dbReference>
<feature type="region of interest" description="Disordered" evidence="10">
    <location>
        <begin position="731"/>
        <end position="758"/>
    </location>
</feature>
<dbReference type="RefSeq" id="WP_155043894.1">
    <property type="nucleotide sequence ID" value="NZ_WMIH01000004.1"/>
</dbReference>
<dbReference type="Pfam" id="PF00512">
    <property type="entry name" value="HisKA"/>
    <property type="match status" value="1"/>
</dbReference>
<dbReference type="SUPFAM" id="SSF55874">
    <property type="entry name" value="ATPase domain of HSP90 chaperone/DNA topoisomerase II/histidine kinase"/>
    <property type="match status" value="1"/>
</dbReference>
<feature type="domain" description="Response regulatory" evidence="13">
    <location>
        <begin position="917"/>
        <end position="1035"/>
    </location>
</feature>
<keyword evidence="5" id="KW-0808">Transferase</keyword>
<proteinExistence type="predicted"/>
<reference evidence="15 16" key="1">
    <citation type="submission" date="2019-11" db="EMBL/GenBank/DDBJ databases">
        <authorList>
            <person name="Dong K."/>
        </authorList>
    </citation>
    <scope>NUCLEOTIDE SEQUENCE [LARGE SCALE GENOMIC DNA]</scope>
    <source>
        <strain evidence="15 16">DK608</strain>
    </source>
</reference>
<keyword evidence="9" id="KW-0175">Coiled coil</keyword>
<evidence type="ECO:0000256" key="6">
    <source>
        <dbReference type="ARBA" id="ARBA00022777"/>
    </source>
</evidence>
<dbReference type="GO" id="GO:0016020">
    <property type="term" value="C:membrane"/>
    <property type="evidence" value="ECO:0007669"/>
    <property type="project" value="UniProtKB-SubCell"/>
</dbReference>
<evidence type="ECO:0000259" key="12">
    <source>
        <dbReference type="PROSITE" id="PS50109"/>
    </source>
</evidence>
<dbReference type="CDD" id="cd17546">
    <property type="entry name" value="REC_hyHK_CKI1_RcsC-like"/>
    <property type="match status" value="1"/>
</dbReference>
<dbReference type="PANTHER" id="PTHR45339">
    <property type="entry name" value="HYBRID SIGNAL TRANSDUCTION HISTIDINE KINASE J"/>
    <property type="match status" value="1"/>
</dbReference>
<dbReference type="SUPFAM" id="SSF47384">
    <property type="entry name" value="Homodimeric domain of signal transducing histidine kinase"/>
    <property type="match status" value="1"/>
</dbReference>
<dbReference type="Pfam" id="PF00072">
    <property type="entry name" value="Response_reg"/>
    <property type="match status" value="2"/>
</dbReference>
<feature type="region of interest" description="Disordered" evidence="10">
    <location>
        <begin position="888"/>
        <end position="908"/>
    </location>
</feature>
<dbReference type="Gene3D" id="1.10.287.130">
    <property type="match status" value="1"/>
</dbReference>
<feature type="modified residue" description="4-aspartylphosphate" evidence="8">
    <location>
        <position position="815"/>
    </location>
</feature>
<dbReference type="PANTHER" id="PTHR45339:SF1">
    <property type="entry name" value="HYBRID SIGNAL TRANSDUCTION HISTIDINE KINASE J"/>
    <property type="match status" value="1"/>
</dbReference>
<dbReference type="PROSITE" id="PS50109">
    <property type="entry name" value="HIS_KIN"/>
    <property type="match status" value="1"/>
</dbReference>
<evidence type="ECO:0000256" key="1">
    <source>
        <dbReference type="ARBA" id="ARBA00000085"/>
    </source>
</evidence>
<evidence type="ECO:0000256" key="8">
    <source>
        <dbReference type="PROSITE-ProRule" id="PRU00169"/>
    </source>
</evidence>
<dbReference type="InterPro" id="IPR036890">
    <property type="entry name" value="HATPase_C_sf"/>
</dbReference>
<comment type="catalytic activity">
    <reaction evidence="1">
        <text>ATP + protein L-histidine = ADP + protein N-phospho-L-histidine.</text>
        <dbReference type="EC" id="2.7.13.3"/>
    </reaction>
</comment>
<keyword evidence="4 8" id="KW-0597">Phosphoprotein</keyword>
<dbReference type="PROSITE" id="PS51257">
    <property type="entry name" value="PROKAR_LIPOPROTEIN"/>
    <property type="match status" value="1"/>
</dbReference>
<dbReference type="InterPro" id="IPR005467">
    <property type="entry name" value="His_kinase_dom"/>
</dbReference>
<keyword evidence="7" id="KW-0902">Two-component regulatory system</keyword>
<dbReference type="SUPFAM" id="SSF158472">
    <property type="entry name" value="HAMP domain-like"/>
    <property type="match status" value="1"/>
</dbReference>
<feature type="transmembrane region" description="Helical" evidence="11">
    <location>
        <begin position="12"/>
        <end position="34"/>
    </location>
</feature>
<dbReference type="Pfam" id="PF13185">
    <property type="entry name" value="GAF_2"/>
    <property type="match status" value="1"/>
</dbReference>
<dbReference type="EC" id="2.7.13.3" evidence="3"/>
<feature type="compositionally biased region" description="Pro residues" evidence="10">
    <location>
        <begin position="889"/>
        <end position="906"/>
    </location>
</feature>
<dbReference type="InterPro" id="IPR003661">
    <property type="entry name" value="HisK_dim/P_dom"/>
</dbReference>
<evidence type="ECO:0000256" key="11">
    <source>
        <dbReference type="SAM" id="Phobius"/>
    </source>
</evidence>
<evidence type="ECO:0000256" key="10">
    <source>
        <dbReference type="SAM" id="MobiDB-lite"/>
    </source>
</evidence>
<keyword evidence="11" id="KW-1133">Transmembrane helix</keyword>
<evidence type="ECO:0000256" key="2">
    <source>
        <dbReference type="ARBA" id="ARBA00004370"/>
    </source>
</evidence>
<dbReference type="SMART" id="SM00448">
    <property type="entry name" value="REC"/>
    <property type="match status" value="2"/>
</dbReference>
<dbReference type="CDD" id="cd00082">
    <property type="entry name" value="HisKA"/>
    <property type="match status" value="1"/>
</dbReference>
<evidence type="ECO:0000313" key="16">
    <source>
        <dbReference type="Proteomes" id="UP000478740"/>
    </source>
</evidence>
<feature type="domain" description="HAMP" evidence="14">
    <location>
        <begin position="220"/>
        <end position="273"/>
    </location>
</feature>
<dbReference type="InterPro" id="IPR029016">
    <property type="entry name" value="GAF-like_dom_sf"/>
</dbReference>
<dbReference type="FunFam" id="3.30.565.10:FF:000010">
    <property type="entry name" value="Sensor histidine kinase RcsC"/>
    <property type="match status" value="1"/>
</dbReference>
<evidence type="ECO:0000256" key="3">
    <source>
        <dbReference type="ARBA" id="ARBA00012438"/>
    </source>
</evidence>
<dbReference type="InterPro" id="IPR036097">
    <property type="entry name" value="HisK_dim/P_sf"/>
</dbReference>
<feature type="coiled-coil region" evidence="9">
    <location>
        <begin position="430"/>
        <end position="495"/>
    </location>
</feature>
<dbReference type="Gene3D" id="3.30.450.40">
    <property type="match status" value="1"/>
</dbReference>
<evidence type="ECO:0000256" key="5">
    <source>
        <dbReference type="ARBA" id="ARBA00022679"/>
    </source>
</evidence>
<sequence length="1039" mass="112721">MSRRQKNLSLSMQFALIMLCFVVVVACVSSMGIFGTRTLSKAQNDVRDLTSALTSIEAVERSMLARQLALADTLVQGTPESRRAFEKANNDTNANIETLLRLQVLDQQALSDAVAIQVASTQWLNLKALPLLMRFDRMTQRTDRTRVLAEYLAANASRMSQTTELVPTAIFDRLSDLVQHRLTEARELRDLAIDGLRNATFLAAALVALTALGAFALLHYRFSRPIGRFATTMGRLAGNDRSVLIPFQDRRDEIGAMSRSLLVFRNIAVSQVEDLEVKRALTRLSDILQAQKTLKDFAQAALDTLCHDLGASVAVFFSHDEAKGRLHLFAAHGYHHPEGAPKSYALGEGLVGQVGADRRMKILSPVPPGYLRVQSGTGAADPQSILLLPVVLHDRLIGVMEFALDEPFDSVQGRIIAEAIDVVGLPLVNLQRALETKDLLQQSLRQTEELQAAETEMMAQQEELRATNAELAFRSTELEQTQEEAFKRAEELERTSQYKSRFLANMSHELRTPLNSMLILAQDLATNSTGNLDADQVEGAQVIHASGVSLLRLINEILDLSKIEAGKIEIQHEPMSTRALIQTLEHAFRPLAQKKGVGFSINGAADLPATILTDPGRMEQIANNLIGNALKFTREGAVNVTLAPGDDGRTLCFVVRDTGIGIPQDKLQTIFLPFEQVDASTQRQFGGTGLGLSISHQLATLLGGTLEVESVVDQGSVFRLTLPLIASDGAAPAPAPPAPLSDTAEPPRPAPPPPRPAIPVRTAGGSVLVIEDDDGTQKAISQLLARARIGVTPALSAEHALDLLKAQDFDCAIVDLGLPGISGIELLDQLEKLGKTLPIVVYSARDLLPDELLRLRGHTESIVLKGEYSDKRLLEEVRAILNIADSAAPAPPPAPADPAPAAPAAPPLDDGTPIACKLLLVDDDMRNIYALAKVLRARGCDVVLAQDGLKALAELEAHPDTQLVLMDMMMPNMDGYEAMTEIRKRGGDWADLPIIALTAKAMKQDRERCIAAGASDYMSKPIDVPVLLGKIREQLQHAA</sequence>
<dbReference type="Gene3D" id="3.30.565.10">
    <property type="entry name" value="Histidine kinase-like ATPase, C-terminal domain"/>
    <property type="match status" value="1"/>
</dbReference>
<keyword evidence="6" id="KW-0418">Kinase</keyword>
<dbReference type="PROSITE" id="PS50110">
    <property type="entry name" value="RESPONSE_REGULATORY"/>
    <property type="match status" value="2"/>
</dbReference>
<dbReference type="SUPFAM" id="SSF55781">
    <property type="entry name" value="GAF domain-like"/>
    <property type="match status" value="1"/>
</dbReference>
<keyword evidence="11" id="KW-0812">Transmembrane</keyword>
<dbReference type="InterPro" id="IPR004358">
    <property type="entry name" value="Sig_transdc_His_kin-like_C"/>
</dbReference>
<feature type="modified residue" description="4-aspartylphosphate" evidence="8">
    <location>
        <position position="967"/>
    </location>
</feature>
<dbReference type="GO" id="GO:0000155">
    <property type="term" value="F:phosphorelay sensor kinase activity"/>
    <property type="evidence" value="ECO:0007669"/>
    <property type="project" value="InterPro"/>
</dbReference>
<name>A0A6L6IWN8_9RHOB</name>
<evidence type="ECO:0000256" key="9">
    <source>
        <dbReference type="SAM" id="Coils"/>
    </source>
</evidence>
<evidence type="ECO:0000259" key="14">
    <source>
        <dbReference type="PROSITE" id="PS50885"/>
    </source>
</evidence>
<dbReference type="SUPFAM" id="SSF52172">
    <property type="entry name" value="CheY-like"/>
    <property type="match status" value="2"/>
</dbReference>
<comment type="caution">
    <text evidence="15">The sequence shown here is derived from an EMBL/GenBank/DDBJ whole genome shotgun (WGS) entry which is preliminary data.</text>
</comment>
<dbReference type="InterPro" id="IPR003660">
    <property type="entry name" value="HAMP_dom"/>
</dbReference>
<comment type="subcellular location">
    <subcellularLocation>
        <location evidence="2">Membrane</location>
    </subcellularLocation>
</comment>
<evidence type="ECO:0000256" key="7">
    <source>
        <dbReference type="ARBA" id="ARBA00023012"/>
    </source>
</evidence>
<dbReference type="Gene3D" id="3.40.50.2300">
    <property type="match status" value="2"/>
</dbReference>
<keyword evidence="16" id="KW-1185">Reference proteome</keyword>
<evidence type="ECO:0000259" key="13">
    <source>
        <dbReference type="PROSITE" id="PS50110"/>
    </source>
</evidence>
<dbReference type="InterPro" id="IPR011006">
    <property type="entry name" value="CheY-like_superfamily"/>
</dbReference>
<dbReference type="InterPro" id="IPR003594">
    <property type="entry name" value="HATPase_dom"/>
</dbReference>
<dbReference type="EMBL" id="WMII01000005">
    <property type="protein sequence ID" value="MTH64028.1"/>
    <property type="molecule type" value="Genomic_DNA"/>
</dbReference>
<feature type="domain" description="Response regulatory" evidence="13">
    <location>
        <begin position="766"/>
        <end position="880"/>
    </location>
</feature>
<accession>A0A6L6IWN8</accession>
<dbReference type="Pfam" id="PF02518">
    <property type="entry name" value="HATPase_c"/>
    <property type="match status" value="1"/>
</dbReference>
<dbReference type="SMART" id="SM00387">
    <property type="entry name" value="HATPase_c"/>
    <property type="match status" value="1"/>
</dbReference>
<dbReference type="SMART" id="SM00388">
    <property type="entry name" value="HisKA"/>
    <property type="match status" value="1"/>
</dbReference>
<gene>
    <name evidence="15" type="ORF">GL284_07090</name>
</gene>
<protein>
    <recommendedName>
        <fullName evidence="3">histidine kinase</fullName>
        <ecNumber evidence="3">2.7.13.3</ecNumber>
    </recommendedName>
</protein>
<evidence type="ECO:0000256" key="4">
    <source>
        <dbReference type="ARBA" id="ARBA00022553"/>
    </source>
</evidence>